<evidence type="ECO:0000256" key="3">
    <source>
        <dbReference type="ARBA" id="ARBA00022428"/>
    </source>
</evidence>
<organism evidence="9 10">
    <name type="scientific">Actinokineospora guangxiensis</name>
    <dbReference type="NCBI Taxonomy" id="1490288"/>
    <lineage>
        <taxon>Bacteria</taxon>
        <taxon>Bacillati</taxon>
        <taxon>Actinomycetota</taxon>
        <taxon>Actinomycetes</taxon>
        <taxon>Pseudonocardiales</taxon>
        <taxon>Pseudonocardiaceae</taxon>
        <taxon>Actinokineospora</taxon>
    </lineage>
</organism>
<sequence length="320" mass="33507">MTTLFTAPTRVGAYARLAKLDIWDYYLAVPLAWSLCGPARDDPAALATLGLFLIGAVGVVAGAVAFDDVAGFRDGRDWANCAPRDSASAAAPPRRRLHRKPLLTGELTEREAVLFGWGATLFGLLVWTWTVAFAEHHPLWSVLLLAGCFFGAVQYSRGIKISYRGLQEVVLAGFGAGLVLAAVGLCTGELTGFAVVQAALFGFGPLLVGVYANTRDARGDASVGRPTAAVLLTGRGNRLFIAALTAAEVGLVVAASLLGAAPWWFALAMLPATGLRAAQLRHGVGYGDLAGARLLGLHAHRVTVSLLILVNLFAPLLGGH</sequence>
<keyword evidence="6 8" id="KW-1133">Transmembrane helix</keyword>
<feature type="transmembrane region" description="Helical" evidence="8">
    <location>
        <begin position="112"/>
        <end position="132"/>
    </location>
</feature>
<proteinExistence type="predicted"/>
<evidence type="ECO:0000256" key="6">
    <source>
        <dbReference type="ARBA" id="ARBA00022989"/>
    </source>
</evidence>
<feature type="transmembrane region" description="Helical" evidence="8">
    <location>
        <begin position="138"/>
        <end position="156"/>
    </location>
</feature>
<dbReference type="InterPro" id="IPR000537">
    <property type="entry name" value="UbiA_prenyltransferase"/>
</dbReference>
<keyword evidence="5 8" id="KW-0812">Transmembrane</keyword>
<dbReference type="EMBL" id="JBHSKF010000015">
    <property type="protein sequence ID" value="MFC5290219.1"/>
    <property type="molecule type" value="Genomic_DNA"/>
</dbReference>
<dbReference type="CDD" id="cd13956">
    <property type="entry name" value="PT_UbiA"/>
    <property type="match status" value="1"/>
</dbReference>
<keyword evidence="7 8" id="KW-0472">Membrane</keyword>
<dbReference type="InterPro" id="IPR044878">
    <property type="entry name" value="UbiA_sf"/>
</dbReference>
<comment type="subcellular location">
    <subcellularLocation>
        <location evidence="1">Membrane</location>
        <topology evidence="1">Multi-pass membrane protein</topology>
    </subcellularLocation>
</comment>
<dbReference type="RefSeq" id="WP_378250101.1">
    <property type="nucleotide sequence ID" value="NZ_JBHSKF010000015.1"/>
</dbReference>
<feature type="transmembrane region" description="Helical" evidence="8">
    <location>
        <begin position="168"/>
        <end position="185"/>
    </location>
</feature>
<evidence type="ECO:0000256" key="7">
    <source>
        <dbReference type="ARBA" id="ARBA00023136"/>
    </source>
</evidence>
<name>A0ABW0EVP2_9PSEU</name>
<feature type="transmembrane region" description="Helical" evidence="8">
    <location>
        <begin position="239"/>
        <end position="265"/>
    </location>
</feature>
<evidence type="ECO:0000256" key="5">
    <source>
        <dbReference type="ARBA" id="ARBA00022692"/>
    </source>
</evidence>
<feature type="transmembrane region" description="Helical" evidence="8">
    <location>
        <begin position="44"/>
        <end position="66"/>
    </location>
</feature>
<accession>A0ABW0EVP2</accession>
<evidence type="ECO:0000256" key="4">
    <source>
        <dbReference type="ARBA" id="ARBA00022679"/>
    </source>
</evidence>
<keyword evidence="4" id="KW-0808">Transferase</keyword>
<dbReference type="Gene3D" id="1.10.357.140">
    <property type="entry name" value="UbiA prenyltransferase"/>
    <property type="match status" value="1"/>
</dbReference>
<evidence type="ECO:0000256" key="8">
    <source>
        <dbReference type="SAM" id="Phobius"/>
    </source>
</evidence>
<dbReference type="PANTHER" id="PTHR13929">
    <property type="entry name" value="1,4-DIHYDROXY-2-NAPHTHOATE OCTAPRENYLTRANSFERASE"/>
    <property type="match status" value="1"/>
</dbReference>
<gene>
    <name evidence="9" type="ORF">ACFPM7_24445</name>
</gene>
<evidence type="ECO:0000313" key="10">
    <source>
        <dbReference type="Proteomes" id="UP001596157"/>
    </source>
</evidence>
<keyword evidence="3" id="KW-0474">Menaquinone biosynthesis</keyword>
<dbReference type="Pfam" id="PF01040">
    <property type="entry name" value="UbiA"/>
    <property type="match status" value="1"/>
</dbReference>
<dbReference type="Proteomes" id="UP001596157">
    <property type="component" value="Unassembled WGS sequence"/>
</dbReference>
<keyword evidence="10" id="KW-1185">Reference proteome</keyword>
<feature type="transmembrane region" description="Helical" evidence="8">
    <location>
        <begin position="299"/>
        <end position="318"/>
    </location>
</feature>
<evidence type="ECO:0000256" key="2">
    <source>
        <dbReference type="ARBA" id="ARBA00004863"/>
    </source>
</evidence>
<comment type="pathway">
    <text evidence="2">Quinol/quinone metabolism; menaquinone biosynthesis.</text>
</comment>
<evidence type="ECO:0000256" key="1">
    <source>
        <dbReference type="ARBA" id="ARBA00004141"/>
    </source>
</evidence>
<dbReference type="PANTHER" id="PTHR13929:SF0">
    <property type="entry name" value="UBIA PRENYLTRANSFERASE DOMAIN-CONTAINING PROTEIN 1"/>
    <property type="match status" value="1"/>
</dbReference>
<dbReference type="InterPro" id="IPR026046">
    <property type="entry name" value="UBIAD1"/>
</dbReference>
<reference evidence="10" key="1">
    <citation type="journal article" date="2019" name="Int. J. Syst. Evol. Microbiol.">
        <title>The Global Catalogue of Microorganisms (GCM) 10K type strain sequencing project: providing services to taxonomists for standard genome sequencing and annotation.</title>
        <authorList>
            <consortium name="The Broad Institute Genomics Platform"/>
            <consortium name="The Broad Institute Genome Sequencing Center for Infectious Disease"/>
            <person name="Wu L."/>
            <person name="Ma J."/>
        </authorList>
    </citation>
    <scope>NUCLEOTIDE SEQUENCE [LARGE SCALE GENOMIC DNA]</scope>
    <source>
        <strain evidence="10">CCUG 59778</strain>
    </source>
</reference>
<protein>
    <submittedName>
        <fullName evidence="9">UbiA family prenyltransferase</fullName>
    </submittedName>
</protein>
<comment type="caution">
    <text evidence="9">The sequence shown here is derived from an EMBL/GenBank/DDBJ whole genome shotgun (WGS) entry which is preliminary data.</text>
</comment>
<evidence type="ECO:0000313" key="9">
    <source>
        <dbReference type="EMBL" id="MFC5290219.1"/>
    </source>
</evidence>
<feature type="transmembrane region" description="Helical" evidence="8">
    <location>
        <begin position="191"/>
        <end position="212"/>
    </location>
</feature>